<feature type="transmembrane region" description="Helical" evidence="2">
    <location>
        <begin position="195"/>
        <end position="217"/>
    </location>
</feature>
<evidence type="ECO:0000256" key="2">
    <source>
        <dbReference type="SAM" id="Phobius"/>
    </source>
</evidence>
<dbReference type="EMBL" id="CAHIKZ030003106">
    <property type="protein sequence ID" value="CAE1296218.1"/>
    <property type="molecule type" value="Genomic_DNA"/>
</dbReference>
<gene>
    <name evidence="3" type="ORF">SPHA_51299</name>
</gene>
<reference evidence="3" key="1">
    <citation type="submission" date="2021-01" db="EMBL/GenBank/DDBJ databases">
        <authorList>
            <person name="Li R."/>
            <person name="Bekaert M."/>
        </authorList>
    </citation>
    <scope>NUCLEOTIDE SEQUENCE</scope>
    <source>
        <strain evidence="3">Farmed</strain>
    </source>
</reference>
<feature type="transmembrane region" description="Helical" evidence="2">
    <location>
        <begin position="260"/>
        <end position="280"/>
    </location>
</feature>
<accession>A0A812DGD8</accession>
<keyword evidence="2" id="KW-1133">Transmembrane helix</keyword>
<feature type="region of interest" description="Disordered" evidence="1">
    <location>
        <begin position="413"/>
        <end position="434"/>
    </location>
</feature>
<feature type="transmembrane region" description="Helical" evidence="2">
    <location>
        <begin position="359"/>
        <end position="380"/>
    </location>
</feature>
<evidence type="ECO:0000313" key="3">
    <source>
        <dbReference type="EMBL" id="CAE1296218.1"/>
    </source>
</evidence>
<protein>
    <submittedName>
        <fullName evidence="3">Uncharacterized protein</fullName>
    </submittedName>
</protein>
<feature type="transmembrane region" description="Helical" evidence="2">
    <location>
        <begin position="325"/>
        <end position="347"/>
    </location>
</feature>
<keyword evidence="2" id="KW-0812">Transmembrane</keyword>
<feature type="transmembrane region" description="Helical" evidence="2">
    <location>
        <begin position="44"/>
        <end position="66"/>
    </location>
</feature>
<feature type="transmembrane region" description="Helical" evidence="2">
    <location>
        <begin position="86"/>
        <end position="108"/>
    </location>
</feature>
<comment type="caution">
    <text evidence="3">The sequence shown here is derived from an EMBL/GenBank/DDBJ whole genome shotgun (WGS) entry which is preliminary data.</text>
</comment>
<keyword evidence="4" id="KW-1185">Reference proteome</keyword>
<feature type="transmembrane region" description="Helical" evidence="2">
    <location>
        <begin position="156"/>
        <end position="175"/>
    </location>
</feature>
<evidence type="ECO:0000256" key="1">
    <source>
        <dbReference type="SAM" id="MobiDB-lite"/>
    </source>
</evidence>
<keyword evidence="2" id="KW-0472">Membrane</keyword>
<proteinExistence type="predicted"/>
<dbReference type="Proteomes" id="UP000597762">
    <property type="component" value="Unassembled WGS sequence"/>
</dbReference>
<evidence type="ECO:0000313" key="4">
    <source>
        <dbReference type="Proteomes" id="UP000597762"/>
    </source>
</evidence>
<sequence length="450" mass="51514">MIFSLYLFLFYVHPPTVSYLFSVRPSFFLSLLVTQSLSNLPTLFSILNNLSLSLSLSLLLLLLFFFSRSLFTPLCSFLCLLTHSPFTLFVSSFHYLSLSLSLSSSFFFPCSFFPFPLSCIFHLSFSLLFFLSLTLYPSLFLAFFLSCAKPPPLPSVSSFLSPILNTCFFHSLYSLSLSITKFLSFSMSISLQPSFFLSHPFFIALFLIFPQFTLYALSAHFIPLSSSLYSILFLSPSFSLNPCFLLPLTLALFLPISHPLLILFSFFLPHSLSIHVFYPISHSFYFSLFHPLFPLSLSSFLRLSLSHPFFVLFCFFLPHSLYTCFLTPLTLLSFVSQPLFVIFYFLLSSLDNPDCLPLCSYLCSFCFFLPHPLLSFSLSLIHTPSFSLILSHRLTLSLCLSLSVLDRLEKKNNTQVPRQQNEHLIENSRGSQDKQNLNGERVKFELRVDR</sequence>
<organism evidence="3 4">
    <name type="scientific">Acanthosepion pharaonis</name>
    <name type="common">Pharaoh cuttlefish</name>
    <name type="synonym">Sepia pharaonis</name>
    <dbReference type="NCBI Taxonomy" id="158019"/>
    <lineage>
        <taxon>Eukaryota</taxon>
        <taxon>Metazoa</taxon>
        <taxon>Spiralia</taxon>
        <taxon>Lophotrochozoa</taxon>
        <taxon>Mollusca</taxon>
        <taxon>Cephalopoda</taxon>
        <taxon>Coleoidea</taxon>
        <taxon>Decapodiformes</taxon>
        <taxon>Sepiida</taxon>
        <taxon>Sepiina</taxon>
        <taxon>Sepiidae</taxon>
        <taxon>Acanthosepion</taxon>
    </lineage>
</organism>
<feature type="transmembrane region" description="Helical" evidence="2">
    <location>
        <begin position="229"/>
        <end position="254"/>
    </location>
</feature>
<dbReference type="AlphaFoldDB" id="A0A812DGD8"/>
<feature type="transmembrane region" description="Helical" evidence="2">
    <location>
        <begin position="120"/>
        <end position="144"/>
    </location>
</feature>
<name>A0A812DGD8_ACAPH</name>